<keyword evidence="2" id="KW-1185">Reference proteome</keyword>
<proteinExistence type="predicted"/>
<reference evidence="1 2" key="1">
    <citation type="journal article" date="2024" name="Plant Biotechnol. J.">
        <title>Genome and CRISPR/Cas9 system of a widespread forest tree (Populus alba) in the world.</title>
        <authorList>
            <person name="Liu Y.J."/>
            <person name="Jiang P.F."/>
            <person name="Han X.M."/>
            <person name="Li X.Y."/>
            <person name="Wang H.M."/>
            <person name="Wang Y.J."/>
            <person name="Wang X.X."/>
            <person name="Zeng Q.Y."/>
        </authorList>
    </citation>
    <scope>NUCLEOTIDE SEQUENCE [LARGE SCALE GENOMIC DNA]</scope>
    <source>
        <strain evidence="2">cv. PAL-ZL1</strain>
    </source>
</reference>
<comment type="caution">
    <text evidence="1">The sequence shown here is derived from an EMBL/GenBank/DDBJ whole genome shotgun (WGS) entry which is preliminary data.</text>
</comment>
<dbReference type="Proteomes" id="UP000309997">
    <property type="component" value="Unassembled WGS sequence"/>
</dbReference>
<dbReference type="EMBL" id="RCHU02000002">
    <property type="protein sequence ID" value="KAL3604767.1"/>
    <property type="molecule type" value="Genomic_DNA"/>
</dbReference>
<protein>
    <submittedName>
        <fullName evidence="1">Uncharacterized protein</fullName>
    </submittedName>
</protein>
<name>A0ACC4CUK3_POPAL</name>
<accession>A0ACC4CUK3</accession>
<sequence length="135" mass="14430">MRKSKAKSSAIRSGQGDFKLQSKRCPTPRTARFQSRSCSPVQSPSPTSIPPHSKIASSPLPAQGHSSIPCPNERIPTTPGIITPQAGCSQIPLTGSTPGTSHSPSFIHFLVSHLLLHVIFKELMLVNQLINGNSI</sequence>
<evidence type="ECO:0000313" key="2">
    <source>
        <dbReference type="Proteomes" id="UP000309997"/>
    </source>
</evidence>
<organism evidence="1 2">
    <name type="scientific">Populus alba</name>
    <name type="common">White poplar</name>
    <dbReference type="NCBI Taxonomy" id="43335"/>
    <lineage>
        <taxon>Eukaryota</taxon>
        <taxon>Viridiplantae</taxon>
        <taxon>Streptophyta</taxon>
        <taxon>Embryophyta</taxon>
        <taxon>Tracheophyta</taxon>
        <taxon>Spermatophyta</taxon>
        <taxon>Magnoliopsida</taxon>
        <taxon>eudicotyledons</taxon>
        <taxon>Gunneridae</taxon>
        <taxon>Pentapetalae</taxon>
        <taxon>rosids</taxon>
        <taxon>fabids</taxon>
        <taxon>Malpighiales</taxon>
        <taxon>Salicaceae</taxon>
        <taxon>Saliceae</taxon>
        <taxon>Populus</taxon>
    </lineage>
</organism>
<gene>
    <name evidence="1" type="ORF">D5086_005626</name>
</gene>
<evidence type="ECO:0000313" key="1">
    <source>
        <dbReference type="EMBL" id="KAL3604767.1"/>
    </source>
</evidence>